<dbReference type="STRING" id="27342.A0A0H2RRB4"/>
<proteinExistence type="predicted"/>
<name>A0A0H2RRB4_9AGAM</name>
<dbReference type="EMBL" id="KQ085943">
    <property type="protein sequence ID" value="KLO14500.1"/>
    <property type="molecule type" value="Genomic_DNA"/>
</dbReference>
<dbReference type="InterPro" id="IPR053720">
    <property type="entry name" value="Psm_Assembly_Chaperone"/>
</dbReference>
<gene>
    <name evidence="1" type="ORF">SCHPADRAFT_851115</name>
</gene>
<sequence length="153" mass="17094">MVNKQLARNLNGVETEVLLQYFADRVLVIVTQLGKVGCFIQATIPSTTPLPIVQKRKSKSEQLVLPKPPPAVELSKVFGTAPSDEDDLLYSLYASQIATTVWTSNAEDAIGGERRNVMVGLSLRKKMPNGDPEREREMYMQVIEMVMELLETQ</sequence>
<keyword evidence="2" id="KW-1185">Reference proteome</keyword>
<dbReference type="AlphaFoldDB" id="A0A0H2RRB4"/>
<dbReference type="PANTHER" id="PTHR31051">
    <property type="entry name" value="PROTEASOME ASSEMBLY CHAPERONE 3"/>
    <property type="match status" value="1"/>
</dbReference>
<evidence type="ECO:0000313" key="1">
    <source>
        <dbReference type="EMBL" id="KLO14500.1"/>
    </source>
</evidence>
<dbReference type="OrthoDB" id="5593278at2759"/>
<evidence type="ECO:0000313" key="2">
    <source>
        <dbReference type="Proteomes" id="UP000053477"/>
    </source>
</evidence>
<reference evidence="1 2" key="1">
    <citation type="submission" date="2015-04" db="EMBL/GenBank/DDBJ databases">
        <title>Complete genome sequence of Schizopora paradoxa KUC8140, a cosmopolitan wood degrader in East Asia.</title>
        <authorList>
            <consortium name="DOE Joint Genome Institute"/>
            <person name="Min B."/>
            <person name="Park H."/>
            <person name="Jang Y."/>
            <person name="Kim J.-J."/>
            <person name="Kim K.H."/>
            <person name="Pangilinan J."/>
            <person name="Lipzen A."/>
            <person name="Riley R."/>
            <person name="Grigoriev I.V."/>
            <person name="Spatafora J.W."/>
            <person name="Choi I.-G."/>
        </authorList>
    </citation>
    <scope>NUCLEOTIDE SEQUENCE [LARGE SCALE GENOMIC DNA]</scope>
    <source>
        <strain evidence="1 2">KUC8140</strain>
    </source>
</reference>
<dbReference type="GO" id="GO:0043248">
    <property type="term" value="P:proteasome assembly"/>
    <property type="evidence" value="ECO:0007669"/>
    <property type="project" value="InterPro"/>
</dbReference>
<dbReference type="InterPro" id="IPR018788">
    <property type="entry name" value="Proteasome_assmbl_chp_3"/>
</dbReference>
<dbReference type="PANTHER" id="PTHR31051:SF1">
    <property type="entry name" value="PROTEASOME ASSEMBLY CHAPERONE 3"/>
    <property type="match status" value="1"/>
</dbReference>
<protein>
    <submittedName>
        <fullName evidence="1">Uncharacterized protein</fullName>
    </submittedName>
</protein>
<dbReference type="InParanoid" id="A0A0H2RRB4"/>
<dbReference type="Gene3D" id="3.30.230.90">
    <property type="match status" value="1"/>
</dbReference>
<organism evidence="1 2">
    <name type="scientific">Schizopora paradoxa</name>
    <dbReference type="NCBI Taxonomy" id="27342"/>
    <lineage>
        <taxon>Eukaryota</taxon>
        <taxon>Fungi</taxon>
        <taxon>Dikarya</taxon>
        <taxon>Basidiomycota</taxon>
        <taxon>Agaricomycotina</taxon>
        <taxon>Agaricomycetes</taxon>
        <taxon>Hymenochaetales</taxon>
        <taxon>Schizoporaceae</taxon>
        <taxon>Schizopora</taxon>
    </lineage>
</organism>
<dbReference type="Proteomes" id="UP000053477">
    <property type="component" value="Unassembled WGS sequence"/>
</dbReference>
<accession>A0A0H2RRB4</accession>